<feature type="transmembrane region" description="Helical" evidence="4">
    <location>
        <begin position="48"/>
        <end position="66"/>
    </location>
</feature>
<protein>
    <recommendedName>
        <fullName evidence="5">Response regulatory domain-containing protein</fullName>
    </recommendedName>
</protein>
<dbReference type="PANTHER" id="PTHR45339:SF5">
    <property type="entry name" value="HISTIDINE KINASE"/>
    <property type="match status" value="1"/>
</dbReference>
<dbReference type="CDD" id="cd17546">
    <property type="entry name" value="REC_hyHK_CKI1_RcsC-like"/>
    <property type="match status" value="1"/>
</dbReference>
<dbReference type="GO" id="GO:0000160">
    <property type="term" value="P:phosphorelay signal transduction system"/>
    <property type="evidence" value="ECO:0007669"/>
    <property type="project" value="InterPro"/>
</dbReference>
<dbReference type="PROSITE" id="PS50110">
    <property type="entry name" value="RESPONSE_REGULATORY"/>
    <property type="match status" value="1"/>
</dbReference>
<dbReference type="SUPFAM" id="SSF47226">
    <property type="entry name" value="Histidine-containing phosphotransfer domain, HPT domain"/>
    <property type="match status" value="1"/>
</dbReference>
<keyword evidence="4" id="KW-1133">Transmembrane helix</keyword>
<keyword evidence="4" id="KW-0472">Membrane</keyword>
<evidence type="ECO:0000256" key="3">
    <source>
        <dbReference type="SAM" id="MobiDB-lite"/>
    </source>
</evidence>
<evidence type="ECO:0000256" key="1">
    <source>
        <dbReference type="ARBA" id="ARBA00022553"/>
    </source>
</evidence>
<dbReference type="Proteomes" id="UP000462066">
    <property type="component" value="Unassembled WGS sequence"/>
</dbReference>
<keyword evidence="7" id="KW-1185">Reference proteome</keyword>
<gene>
    <name evidence="6" type="ORF">B1992_14450</name>
</gene>
<dbReference type="PANTHER" id="PTHR45339">
    <property type="entry name" value="HYBRID SIGNAL TRANSDUCTION HISTIDINE KINASE J"/>
    <property type="match status" value="1"/>
</dbReference>
<evidence type="ECO:0000313" key="7">
    <source>
        <dbReference type="Proteomes" id="UP000462066"/>
    </source>
</evidence>
<accession>A0A7V8K5R9</accession>
<organism evidence="6 7">
    <name type="scientific">Pseudoxanthomonas broegbernensis</name>
    <dbReference type="NCBI Taxonomy" id="83619"/>
    <lineage>
        <taxon>Bacteria</taxon>
        <taxon>Pseudomonadati</taxon>
        <taxon>Pseudomonadota</taxon>
        <taxon>Gammaproteobacteria</taxon>
        <taxon>Lysobacterales</taxon>
        <taxon>Lysobacteraceae</taxon>
        <taxon>Pseudoxanthomonas</taxon>
    </lineage>
</organism>
<dbReference type="SMART" id="SM00448">
    <property type="entry name" value="REC"/>
    <property type="match status" value="1"/>
</dbReference>
<comment type="caution">
    <text evidence="6">The sequence shown here is derived from an EMBL/GenBank/DDBJ whole genome shotgun (WGS) entry which is preliminary data.</text>
</comment>
<keyword evidence="4" id="KW-0812">Transmembrane</keyword>
<dbReference type="Gene3D" id="3.40.50.2300">
    <property type="match status" value="1"/>
</dbReference>
<evidence type="ECO:0000256" key="4">
    <source>
        <dbReference type="SAM" id="Phobius"/>
    </source>
</evidence>
<dbReference type="GO" id="GO:0005524">
    <property type="term" value="F:ATP binding"/>
    <property type="evidence" value="ECO:0007669"/>
    <property type="project" value="UniProtKB-KW"/>
</dbReference>
<dbReference type="Pfam" id="PF00072">
    <property type="entry name" value="Response_reg"/>
    <property type="match status" value="1"/>
</dbReference>
<feature type="domain" description="Response regulatory" evidence="5">
    <location>
        <begin position="150"/>
        <end position="268"/>
    </location>
</feature>
<dbReference type="InterPro" id="IPR001789">
    <property type="entry name" value="Sig_transdc_resp-reg_receiver"/>
</dbReference>
<dbReference type="SUPFAM" id="SSF52172">
    <property type="entry name" value="CheY-like"/>
    <property type="match status" value="1"/>
</dbReference>
<name>A0A7V8K5R9_9GAMM</name>
<dbReference type="InterPro" id="IPR036641">
    <property type="entry name" value="HPT_dom_sf"/>
</dbReference>
<sequence>MERSPSRPTPRSTRAPPRPALAACAWLTAGALAAVGLAVGTAPWLPAPWLAGLLVLGMFAPLVHFLRRQRLSPGTGPQPATAAFPHRPHVAAPGPRRMHGPAAPRTSEPVSAAPLPVQARQPAATLQRSKPPRSRGRVRADPPRGQAAHRILVAEDQPINRAVISSQLQRLGYRHALAENGEQALRMLARGHFDLLLTDCHMPVLDGYALARRIRDGERDGRARLPIVALSASAAHDPLHRCAECGMDGFLGKPVHLHELRHELLRHLGPPGDAGPVRPKPETGPAPAGAADGPRLDRLVEAFGSQQLAARMLRQLLDAGRRDLAELDRALDTGTRVRQRELLHRIDGALRLLGGEGGEGPSRAGNRAHRDALARRLEELERLAGRLAPPPAGRDAEDA</sequence>
<evidence type="ECO:0000259" key="5">
    <source>
        <dbReference type="PROSITE" id="PS50110"/>
    </source>
</evidence>
<keyword evidence="1 2" id="KW-0597">Phosphoprotein</keyword>
<dbReference type="GO" id="GO:0005886">
    <property type="term" value="C:plasma membrane"/>
    <property type="evidence" value="ECO:0007669"/>
    <property type="project" value="UniProtKB-SubCell"/>
</dbReference>
<dbReference type="EMBL" id="MWIP01000023">
    <property type="protein sequence ID" value="KAF1684762.1"/>
    <property type="molecule type" value="Genomic_DNA"/>
</dbReference>
<feature type="region of interest" description="Disordered" evidence="3">
    <location>
        <begin position="72"/>
        <end position="145"/>
    </location>
</feature>
<proteinExistence type="predicted"/>
<reference evidence="6 7" key="1">
    <citation type="submission" date="2017-10" db="EMBL/GenBank/DDBJ databases">
        <title>Whole genome sequencing of Pseudoxanthomonas broegbernensis DSM 12573(T).</title>
        <authorList>
            <person name="Kumar S."/>
            <person name="Bansal K."/>
            <person name="Kaur A."/>
            <person name="Patil P."/>
            <person name="Sharma S."/>
            <person name="Patil P.B."/>
        </authorList>
    </citation>
    <scope>NUCLEOTIDE SEQUENCE [LARGE SCALE GENOMIC DNA]</scope>
    <source>
        <strain evidence="6 7">DSM 12573</strain>
    </source>
</reference>
<feature type="modified residue" description="4-aspartylphosphate" evidence="2">
    <location>
        <position position="199"/>
    </location>
</feature>
<dbReference type="AlphaFoldDB" id="A0A7V8K5R9"/>
<evidence type="ECO:0000313" key="6">
    <source>
        <dbReference type="EMBL" id="KAF1684762.1"/>
    </source>
</evidence>
<dbReference type="InterPro" id="IPR011006">
    <property type="entry name" value="CheY-like_superfamily"/>
</dbReference>
<evidence type="ECO:0000256" key="2">
    <source>
        <dbReference type="PROSITE-ProRule" id="PRU00169"/>
    </source>
</evidence>
<feature type="region of interest" description="Disordered" evidence="3">
    <location>
        <begin position="268"/>
        <end position="293"/>
    </location>
</feature>